<protein>
    <submittedName>
        <fullName evidence="3">Carbon-nitrogen hydrolase family protein</fullName>
    </submittedName>
</protein>
<dbReference type="PANTHER" id="PTHR43674">
    <property type="entry name" value="NITRILASE C965.09-RELATED"/>
    <property type="match status" value="1"/>
</dbReference>
<dbReference type="GO" id="GO:0033388">
    <property type="term" value="P:putrescine biosynthetic process from arginine"/>
    <property type="evidence" value="ECO:0007669"/>
    <property type="project" value="TreeGrafter"/>
</dbReference>
<evidence type="ECO:0000259" key="2">
    <source>
        <dbReference type="PROSITE" id="PS50263"/>
    </source>
</evidence>
<dbReference type="InterPro" id="IPR050345">
    <property type="entry name" value="Aliph_Amidase/BUP"/>
</dbReference>
<keyword evidence="1 3" id="KW-0378">Hydrolase</keyword>
<evidence type="ECO:0000256" key="1">
    <source>
        <dbReference type="ARBA" id="ARBA00022801"/>
    </source>
</evidence>
<feature type="domain" description="CN hydrolase" evidence="2">
    <location>
        <begin position="5"/>
        <end position="313"/>
    </location>
</feature>
<gene>
    <name evidence="3" type="ORF">ABRP34_21945</name>
</gene>
<proteinExistence type="predicted"/>
<evidence type="ECO:0000313" key="3">
    <source>
        <dbReference type="EMBL" id="XCH11405.1"/>
    </source>
</evidence>
<dbReference type="Pfam" id="PF00795">
    <property type="entry name" value="CN_hydrolase"/>
    <property type="match status" value="1"/>
</dbReference>
<dbReference type="InterPro" id="IPR003010">
    <property type="entry name" value="C-N_Hydrolase"/>
</dbReference>
<dbReference type="Gene3D" id="3.60.110.10">
    <property type="entry name" value="Carbon-nitrogen hydrolase"/>
    <property type="match status" value="1"/>
</dbReference>
<dbReference type="AlphaFoldDB" id="A0AAU8ES03"/>
<reference evidence="3" key="1">
    <citation type="submission" date="2024-06" db="EMBL/GenBank/DDBJ databases">
        <title>Biodegradation of dimethachlon by Arthrobacter sp. K5: mechanistic insights and ecological implications.</title>
        <authorList>
            <person name="Hu S."/>
            <person name="Lu P."/>
        </authorList>
    </citation>
    <scope>NUCLEOTIDE SEQUENCE</scope>
    <source>
        <strain evidence="3">K5</strain>
    </source>
</reference>
<organism evidence="3">
    <name type="scientific">Arthrobacter sp. K5</name>
    <dbReference type="NCBI Taxonomy" id="2839623"/>
    <lineage>
        <taxon>Bacteria</taxon>
        <taxon>Bacillati</taxon>
        <taxon>Actinomycetota</taxon>
        <taxon>Actinomycetes</taxon>
        <taxon>Micrococcales</taxon>
        <taxon>Micrococcaceae</taxon>
        <taxon>Arthrobacter</taxon>
    </lineage>
</organism>
<dbReference type="SUPFAM" id="SSF56317">
    <property type="entry name" value="Carbon-nitrogen hydrolase"/>
    <property type="match status" value="1"/>
</dbReference>
<dbReference type="RefSeq" id="WP_353711773.1">
    <property type="nucleotide sequence ID" value="NZ_CP159279.1"/>
</dbReference>
<name>A0AAU8ES03_9MICC</name>
<dbReference type="CDD" id="cd07197">
    <property type="entry name" value="nitrilase"/>
    <property type="match status" value="1"/>
</dbReference>
<accession>A0AAU8ES03</accession>
<dbReference type="EMBL" id="CP159279">
    <property type="protein sequence ID" value="XCH11405.1"/>
    <property type="molecule type" value="Genomic_DNA"/>
</dbReference>
<dbReference type="InterPro" id="IPR036526">
    <property type="entry name" value="C-N_Hydrolase_sf"/>
</dbReference>
<dbReference type="PANTHER" id="PTHR43674:SF2">
    <property type="entry name" value="BETA-UREIDOPROPIONASE"/>
    <property type="match status" value="1"/>
</dbReference>
<dbReference type="PROSITE" id="PS50263">
    <property type="entry name" value="CN_HYDROLASE"/>
    <property type="match status" value="1"/>
</dbReference>
<dbReference type="GO" id="GO:0050126">
    <property type="term" value="F:N-carbamoylputrescine amidase activity"/>
    <property type="evidence" value="ECO:0007669"/>
    <property type="project" value="TreeGrafter"/>
</dbReference>
<sequence length="313" mass="32643">MTGPLTVSAIQYAALDGGIDANVPEHVRLIEDADSHGARLVVFPELSLTGYNLRLLRGSDHSGGGQLGGGQPDGGQWVAPGDPRLDPIREICRRTGVTAVVGAPFREPDGTPRLASLAIHPNGAEEAGFKTYLHGDEESLFEAGPGIEKGKRFEGGLGIEAGQRFGPEQGSEPGQEPLLLDVDGWKVALAICFDAAHPAHSGAAAAAGADVYAVSALYTGRRPPAGAASWSAGHGQPHVRRPCQPRWPHAAGAILRPEWFLGAGRAVDATGWRWGDGSGHRCPAAGFPGPVPRLAFAPEFDVHHATAIVLTCT</sequence>